<dbReference type="InterPro" id="IPR036188">
    <property type="entry name" value="FAD/NAD-bd_sf"/>
</dbReference>
<dbReference type="InterPro" id="IPR020946">
    <property type="entry name" value="Flavin_mOase-like"/>
</dbReference>
<evidence type="ECO:0000256" key="1">
    <source>
        <dbReference type="ARBA" id="ARBA00009183"/>
    </source>
</evidence>
<keyword evidence="5" id="KW-0560">Oxidoreductase</keyword>
<dbReference type="Pfam" id="PF00743">
    <property type="entry name" value="FMO-like"/>
    <property type="match status" value="1"/>
</dbReference>
<dbReference type="InterPro" id="IPR050346">
    <property type="entry name" value="FMO-like"/>
</dbReference>
<name>A0A2J6QH34_9HELO</name>
<keyword evidence="4" id="KW-0521">NADP</keyword>
<gene>
    <name evidence="6" type="ORF">NA56DRAFT_686121</name>
</gene>
<dbReference type="PIRSF" id="PIRSF000332">
    <property type="entry name" value="FMO"/>
    <property type="match status" value="1"/>
</dbReference>
<evidence type="ECO:0000313" key="7">
    <source>
        <dbReference type="Proteomes" id="UP000235672"/>
    </source>
</evidence>
<dbReference type="GO" id="GO:0050661">
    <property type="term" value="F:NADP binding"/>
    <property type="evidence" value="ECO:0007669"/>
    <property type="project" value="InterPro"/>
</dbReference>
<dbReference type="OrthoDB" id="2915840at2759"/>
<dbReference type="GO" id="GO:0004499">
    <property type="term" value="F:N,N-dimethylaniline monooxygenase activity"/>
    <property type="evidence" value="ECO:0007669"/>
    <property type="project" value="InterPro"/>
</dbReference>
<accession>A0A2J6QH34</accession>
<dbReference type="InterPro" id="IPR000960">
    <property type="entry name" value="Flavin_mOase"/>
</dbReference>
<dbReference type="Gene3D" id="3.50.50.60">
    <property type="entry name" value="FAD/NAD(P)-binding domain"/>
    <property type="match status" value="1"/>
</dbReference>
<keyword evidence="7" id="KW-1185">Reference proteome</keyword>
<dbReference type="SUPFAM" id="SSF51905">
    <property type="entry name" value="FAD/NAD(P)-binding domain"/>
    <property type="match status" value="1"/>
</dbReference>
<evidence type="ECO:0000256" key="5">
    <source>
        <dbReference type="ARBA" id="ARBA00023002"/>
    </source>
</evidence>
<dbReference type="STRING" id="1745343.A0A2J6QH34"/>
<dbReference type="EMBL" id="KZ613470">
    <property type="protein sequence ID" value="PMD25570.1"/>
    <property type="molecule type" value="Genomic_DNA"/>
</dbReference>
<evidence type="ECO:0000256" key="2">
    <source>
        <dbReference type="ARBA" id="ARBA00022630"/>
    </source>
</evidence>
<reference evidence="6 7" key="1">
    <citation type="submission" date="2016-05" db="EMBL/GenBank/DDBJ databases">
        <title>A degradative enzymes factory behind the ericoid mycorrhizal symbiosis.</title>
        <authorList>
            <consortium name="DOE Joint Genome Institute"/>
            <person name="Martino E."/>
            <person name="Morin E."/>
            <person name="Grelet G."/>
            <person name="Kuo A."/>
            <person name="Kohler A."/>
            <person name="Daghino S."/>
            <person name="Barry K."/>
            <person name="Choi C."/>
            <person name="Cichocki N."/>
            <person name="Clum A."/>
            <person name="Copeland A."/>
            <person name="Hainaut M."/>
            <person name="Haridas S."/>
            <person name="Labutti K."/>
            <person name="Lindquist E."/>
            <person name="Lipzen A."/>
            <person name="Khouja H.-R."/>
            <person name="Murat C."/>
            <person name="Ohm R."/>
            <person name="Olson A."/>
            <person name="Spatafora J."/>
            <person name="Veneault-Fourrey C."/>
            <person name="Henrissat B."/>
            <person name="Grigoriev I."/>
            <person name="Martin F."/>
            <person name="Perotto S."/>
        </authorList>
    </citation>
    <scope>NUCLEOTIDE SEQUENCE [LARGE SCALE GENOMIC DNA]</scope>
    <source>
        <strain evidence="6 7">UAMH 7357</strain>
    </source>
</reference>
<keyword evidence="2" id="KW-0285">Flavoprotein</keyword>
<evidence type="ECO:0000256" key="4">
    <source>
        <dbReference type="ARBA" id="ARBA00022857"/>
    </source>
</evidence>
<dbReference type="AlphaFoldDB" id="A0A2J6QH34"/>
<sequence length="605" mass="68812">MREMSTQIGKAPNGRRVIIIGAGIHGLAAAKTYLQIVPHVQLTIIDNNDTVGGVWSRKVHPNLMADSSTPTFDFSELQMSDEFDIPEWSSIPGSIVYEYLERYAKKFDVLRRCMFNTQVTSVERNGKGWKVHTKAAGDEPTAKEQTLTCDILMVANGHFAVPRLPNIDTSAFTGKVFHTKDLNTSSDALSSKDIKTVAVVGGNKSSFEAICLANNAGKNAHWIIREDGAGPSMFFRTQFPNGMSTSKMGYMRFTSILFPSVYRPTRSWWDRLVVSGKYAWGNKLFEWFWQRNTDQRIGDRYEKSENGRLLKPKILNLFWSQAGISFIHNRDTNVLDAIDRGERIHVVRASISAMKGNILYLSNQSQVDVDAVVFATGWENSPGSIFSPELQADLGLPVLWDSLPESKANYWKQLDASEDQKILNIYPLFDKRLYKYTYRDVEYTPFRLFRGLIPPSVAAERNIVFLGKVGNVQQTSLAEINALWSVAYLEGLLPLESLVSDQEAMNREVARTNAFMKRRYPGRRNIPLALLEVRDLMDLLLRDLGVRTDRNRLAWENSANKVFGWWGLKGWMAEWFKPYEPVVYKGIVEEFLARAVKQDDNKKTR</sequence>
<comment type="similarity">
    <text evidence="1">Belongs to the FMO family.</text>
</comment>
<dbReference type="PRINTS" id="PR00370">
    <property type="entry name" value="FMOXYGENASE"/>
</dbReference>
<keyword evidence="3" id="KW-0274">FAD</keyword>
<organism evidence="6 7">
    <name type="scientific">Hyaloscypha hepaticicola</name>
    <dbReference type="NCBI Taxonomy" id="2082293"/>
    <lineage>
        <taxon>Eukaryota</taxon>
        <taxon>Fungi</taxon>
        <taxon>Dikarya</taxon>
        <taxon>Ascomycota</taxon>
        <taxon>Pezizomycotina</taxon>
        <taxon>Leotiomycetes</taxon>
        <taxon>Helotiales</taxon>
        <taxon>Hyaloscyphaceae</taxon>
        <taxon>Hyaloscypha</taxon>
    </lineage>
</organism>
<dbReference type="GO" id="GO:0050660">
    <property type="term" value="F:flavin adenine dinucleotide binding"/>
    <property type="evidence" value="ECO:0007669"/>
    <property type="project" value="InterPro"/>
</dbReference>
<protein>
    <submittedName>
        <fullName evidence="6">FAD/NAD(P)-binding domain-containing protein</fullName>
    </submittedName>
</protein>
<proteinExistence type="inferred from homology"/>
<evidence type="ECO:0000313" key="6">
    <source>
        <dbReference type="EMBL" id="PMD25570.1"/>
    </source>
</evidence>
<dbReference type="Proteomes" id="UP000235672">
    <property type="component" value="Unassembled WGS sequence"/>
</dbReference>
<dbReference type="PANTHER" id="PTHR23023">
    <property type="entry name" value="DIMETHYLANILINE MONOOXYGENASE"/>
    <property type="match status" value="1"/>
</dbReference>
<evidence type="ECO:0000256" key="3">
    <source>
        <dbReference type="ARBA" id="ARBA00022827"/>
    </source>
</evidence>